<protein>
    <recommendedName>
        <fullName evidence="9">C2H2-type domain-containing protein</fullName>
    </recommendedName>
</protein>
<evidence type="ECO:0000256" key="1">
    <source>
        <dbReference type="ARBA" id="ARBA00022723"/>
    </source>
</evidence>
<dbReference type="Pfam" id="PF13912">
    <property type="entry name" value="zf-C2H2_6"/>
    <property type="match status" value="3"/>
</dbReference>
<dbReference type="GO" id="GO:0000976">
    <property type="term" value="F:transcription cis-regulatory region binding"/>
    <property type="evidence" value="ECO:0007669"/>
    <property type="project" value="TreeGrafter"/>
</dbReference>
<keyword evidence="4" id="KW-0862">Zinc</keyword>
<evidence type="ECO:0000259" key="9">
    <source>
        <dbReference type="PROSITE" id="PS50157"/>
    </source>
</evidence>
<keyword evidence="3 7" id="KW-0863">Zinc-finger</keyword>
<dbReference type="InterPro" id="IPR036236">
    <property type="entry name" value="Znf_C2H2_sf"/>
</dbReference>
<dbReference type="SMART" id="SM00355">
    <property type="entry name" value="ZnF_C2H2"/>
    <property type="match status" value="3"/>
</dbReference>
<gene>
    <name evidence="10" type="primary">gb05325</name>
    <name evidence="10" type="ORF">PR202_gb05325</name>
</gene>
<accession>A0AAV5E7K3</accession>
<reference evidence="10" key="2">
    <citation type="submission" date="2021-12" db="EMBL/GenBank/DDBJ databases">
        <title>Resequencing data analysis of finger millet.</title>
        <authorList>
            <person name="Hatakeyama M."/>
            <person name="Aluri S."/>
            <person name="Balachadran M.T."/>
            <person name="Sivarajan S.R."/>
            <person name="Poveda L."/>
            <person name="Shimizu-Inatsugi R."/>
            <person name="Schlapbach R."/>
            <person name="Sreeman S.M."/>
            <person name="Shimizu K.K."/>
        </authorList>
    </citation>
    <scope>NUCLEOTIDE SEQUENCE</scope>
</reference>
<evidence type="ECO:0000256" key="2">
    <source>
        <dbReference type="ARBA" id="ARBA00022737"/>
    </source>
</evidence>
<dbReference type="InterPro" id="IPR044653">
    <property type="entry name" value="AZF1/2/3-like"/>
</dbReference>
<feature type="domain" description="C2H2-type" evidence="9">
    <location>
        <begin position="393"/>
        <end position="420"/>
    </location>
</feature>
<keyword evidence="5" id="KW-0805">Transcription regulation</keyword>
<feature type="region of interest" description="Disordered" evidence="8">
    <location>
        <begin position="1"/>
        <end position="60"/>
    </location>
</feature>
<keyword evidence="11" id="KW-1185">Reference proteome</keyword>
<feature type="region of interest" description="Disordered" evidence="8">
    <location>
        <begin position="278"/>
        <end position="337"/>
    </location>
</feature>
<dbReference type="GO" id="GO:0008270">
    <property type="term" value="F:zinc ion binding"/>
    <property type="evidence" value="ECO:0007669"/>
    <property type="project" value="UniProtKB-KW"/>
</dbReference>
<dbReference type="Gene3D" id="3.30.160.60">
    <property type="entry name" value="Classic Zinc Finger"/>
    <property type="match status" value="1"/>
</dbReference>
<dbReference type="PROSITE" id="PS00028">
    <property type="entry name" value="ZINC_FINGER_C2H2_1"/>
    <property type="match status" value="3"/>
</dbReference>
<feature type="domain" description="C2H2-type" evidence="9">
    <location>
        <begin position="338"/>
        <end position="362"/>
    </location>
</feature>
<name>A0AAV5E7K3_ELECO</name>
<feature type="region of interest" description="Disordered" evidence="8">
    <location>
        <begin position="235"/>
        <end position="266"/>
    </location>
</feature>
<dbReference type="AlphaFoldDB" id="A0AAV5E7K3"/>
<evidence type="ECO:0000313" key="10">
    <source>
        <dbReference type="EMBL" id="GJN18190.1"/>
    </source>
</evidence>
<feature type="region of interest" description="Disordered" evidence="8">
    <location>
        <begin position="365"/>
        <end position="391"/>
    </location>
</feature>
<dbReference type="SUPFAM" id="SSF57667">
    <property type="entry name" value="beta-beta-alpha zinc fingers"/>
    <property type="match status" value="1"/>
</dbReference>
<keyword evidence="1" id="KW-0479">Metal-binding</keyword>
<organism evidence="10 11">
    <name type="scientific">Eleusine coracana subsp. coracana</name>
    <dbReference type="NCBI Taxonomy" id="191504"/>
    <lineage>
        <taxon>Eukaryota</taxon>
        <taxon>Viridiplantae</taxon>
        <taxon>Streptophyta</taxon>
        <taxon>Embryophyta</taxon>
        <taxon>Tracheophyta</taxon>
        <taxon>Spermatophyta</taxon>
        <taxon>Magnoliopsida</taxon>
        <taxon>Liliopsida</taxon>
        <taxon>Poales</taxon>
        <taxon>Poaceae</taxon>
        <taxon>PACMAD clade</taxon>
        <taxon>Chloridoideae</taxon>
        <taxon>Cynodonteae</taxon>
        <taxon>Eleusininae</taxon>
        <taxon>Eleusine</taxon>
    </lineage>
</organism>
<evidence type="ECO:0000256" key="5">
    <source>
        <dbReference type="ARBA" id="ARBA00023015"/>
    </source>
</evidence>
<evidence type="ECO:0000256" key="7">
    <source>
        <dbReference type="PROSITE-ProRule" id="PRU00042"/>
    </source>
</evidence>
<dbReference type="GO" id="GO:0003700">
    <property type="term" value="F:DNA-binding transcription factor activity"/>
    <property type="evidence" value="ECO:0007669"/>
    <property type="project" value="InterPro"/>
</dbReference>
<dbReference type="PROSITE" id="PS50157">
    <property type="entry name" value="ZINC_FINGER_C2H2_2"/>
    <property type="match status" value="3"/>
</dbReference>
<reference evidence="10" key="1">
    <citation type="journal article" date="2018" name="DNA Res.">
        <title>Multiple hybrid de novo genome assembly of finger millet, an orphan allotetraploid crop.</title>
        <authorList>
            <person name="Hatakeyama M."/>
            <person name="Aluri S."/>
            <person name="Balachadran M.T."/>
            <person name="Sivarajan S.R."/>
            <person name="Patrignani A."/>
            <person name="Gruter S."/>
            <person name="Poveda L."/>
            <person name="Shimizu-Inatsugi R."/>
            <person name="Baeten J."/>
            <person name="Francoijs K.J."/>
            <person name="Nataraja K.N."/>
            <person name="Reddy Y.A.N."/>
            <person name="Phadnis S."/>
            <person name="Ravikumar R.L."/>
            <person name="Schlapbach R."/>
            <person name="Sreeman S.M."/>
            <person name="Shimizu K.K."/>
        </authorList>
    </citation>
    <scope>NUCLEOTIDE SEQUENCE</scope>
</reference>
<evidence type="ECO:0000256" key="3">
    <source>
        <dbReference type="ARBA" id="ARBA00022771"/>
    </source>
</evidence>
<feature type="compositionally biased region" description="Low complexity" evidence="8">
    <location>
        <begin position="245"/>
        <end position="258"/>
    </location>
</feature>
<keyword evidence="6" id="KW-0804">Transcription</keyword>
<feature type="compositionally biased region" description="Low complexity" evidence="8">
    <location>
        <begin position="323"/>
        <end position="333"/>
    </location>
</feature>
<dbReference type="GO" id="GO:0005634">
    <property type="term" value="C:nucleus"/>
    <property type="evidence" value="ECO:0007669"/>
    <property type="project" value="TreeGrafter"/>
</dbReference>
<dbReference type="PANTHER" id="PTHR45988:SF30">
    <property type="entry name" value="C2H2-TYPE DOMAIN-CONTAINING PROTEIN"/>
    <property type="match status" value="1"/>
</dbReference>
<evidence type="ECO:0000256" key="8">
    <source>
        <dbReference type="SAM" id="MobiDB-lite"/>
    </source>
</evidence>
<evidence type="ECO:0000313" key="11">
    <source>
        <dbReference type="Proteomes" id="UP001054889"/>
    </source>
</evidence>
<keyword evidence="2" id="KW-0677">Repeat</keyword>
<dbReference type="EMBL" id="BQKI01000073">
    <property type="protein sequence ID" value="GJN18190.1"/>
    <property type="molecule type" value="Genomic_DNA"/>
</dbReference>
<dbReference type="InterPro" id="IPR013087">
    <property type="entry name" value="Znf_C2H2_type"/>
</dbReference>
<proteinExistence type="predicted"/>
<evidence type="ECO:0000256" key="6">
    <source>
        <dbReference type="ARBA" id="ARBA00023163"/>
    </source>
</evidence>
<sequence length="540" mass="56155">MSTGSSEDQRRRRRRLAADELEDGECSPGGGYQSSSDTEDYYNRDAALSGGGGGSEETVSDDLDATASSAAARATTASSVLAGLYGSGGAYSRPSFAAASHYGRARASAAAASHYYGSSAAAAAPVFPCRMCGKEFGSEKAVCGHMKVHALEALNGGSNYKGNGISKEKKARKKRKVEVAAAWGVTGRRGCAGLGTSVVDIVKGSPIAARETLPAADADPELVYQPTPISCAMPEDSSYAMPKDSSSASMASARTSLSDESSGNKPVIGAMDVAEAAAVAGADTPSPIPPPAEPVVVHQQVQPQPPPPPPAGQKQAARRARRGPGAAPHPGRQNPAGYRCRDPACGMWFSSHQALGGHVAAHKQNIKRAAAAKHQNGAGAADGGPKPEEAKRHRCDKCNAEFAMGVQLGGHMRKHWEGDPIVPKRKPQKPLLRPLLPPADVTLRPVVHAADLPFAPPIKEESRSLAPAVDAAEGTHEPAISGPDGTGQPILLFGIDIGLGLKRRRLEKARLLQRTPRHRPPETSVCLDSNCSMGTTNVEA</sequence>
<dbReference type="PANTHER" id="PTHR45988">
    <property type="entry name" value="C2H2 TYPE ZINC FINGER TRANSCRIPTION FACTOR FAMILY-RELATED"/>
    <property type="match status" value="1"/>
</dbReference>
<dbReference type="Proteomes" id="UP001054889">
    <property type="component" value="Unassembled WGS sequence"/>
</dbReference>
<comment type="caution">
    <text evidence="10">The sequence shown here is derived from an EMBL/GenBank/DDBJ whole genome shotgun (WGS) entry which is preliminary data.</text>
</comment>
<evidence type="ECO:0000256" key="4">
    <source>
        <dbReference type="ARBA" id="ARBA00022833"/>
    </source>
</evidence>
<feature type="domain" description="C2H2-type" evidence="9">
    <location>
        <begin position="127"/>
        <end position="154"/>
    </location>
</feature>